<evidence type="ECO:0000313" key="2">
    <source>
        <dbReference type="Proteomes" id="UP001147700"/>
    </source>
</evidence>
<dbReference type="EMBL" id="JAPCID010000010">
    <property type="protein sequence ID" value="MDA0137630.1"/>
    <property type="molecule type" value="Genomic_DNA"/>
</dbReference>
<reference evidence="1" key="1">
    <citation type="submission" date="2022-10" db="EMBL/GenBank/DDBJ databases">
        <title>The WGS of Solirubrobacter sp. CPCC 204708.</title>
        <authorList>
            <person name="Jiang Z."/>
        </authorList>
    </citation>
    <scope>NUCLEOTIDE SEQUENCE</scope>
    <source>
        <strain evidence="1">CPCC 204708</strain>
    </source>
</reference>
<accession>A0ABT4RGJ1</accession>
<name>A0ABT4RGJ1_9ACTN</name>
<sequence length="112" mass="12338">MTGRPVDLGFSIADAEEVELAHDGDDLTVSFTDWADRRRSVTFTDTVALRWQRADDVAPGEAYDGANEIADSPWLERHRQAGEATGEHRHLKLNFNAAGCLEVLCSAVARPQ</sequence>
<dbReference type="RefSeq" id="WP_270006296.1">
    <property type="nucleotide sequence ID" value="NZ_JAPCID010000010.1"/>
</dbReference>
<comment type="caution">
    <text evidence="1">The sequence shown here is derived from an EMBL/GenBank/DDBJ whole genome shotgun (WGS) entry which is preliminary data.</text>
</comment>
<gene>
    <name evidence="1" type="ORF">OJ962_08990</name>
</gene>
<protein>
    <submittedName>
        <fullName evidence="1">Uncharacterized protein</fullName>
    </submittedName>
</protein>
<keyword evidence="2" id="KW-1185">Reference proteome</keyword>
<dbReference type="Proteomes" id="UP001147700">
    <property type="component" value="Unassembled WGS sequence"/>
</dbReference>
<proteinExistence type="predicted"/>
<organism evidence="1 2">
    <name type="scientific">Solirubrobacter deserti</name>
    <dbReference type="NCBI Taxonomy" id="2282478"/>
    <lineage>
        <taxon>Bacteria</taxon>
        <taxon>Bacillati</taxon>
        <taxon>Actinomycetota</taxon>
        <taxon>Thermoleophilia</taxon>
        <taxon>Solirubrobacterales</taxon>
        <taxon>Solirubrobacteraceae</taxon>
        <taxon>Solirubrobacter</taxon>
    </lineage>
</organism>
<evidence type="ECO:0000313" key="1">
    <source>
        <dbReference type="EMBL" id="MDA0137630.1"/>
    </source>
</evidence>